<organism evidence="2 3">
    <name type="scientific">Streptomyces sanglieri</name>
    <dbReference type="NCBI Taxonomy" id="193460"/>
    <lineage>
        <taxon>Bacteria</taxon>
        <taxon>Bacillati</taxon>
        <taxon>Actinomycetota</taxon>
        <taxon>Actinomycetes</taxon>
        <taxon>Kitasatosporales</taxon>
        <taxon>Streptomycetaceae</taxon>
        <taxon>Streptomyces</taxon>
    </lineage>
</organism>
<reference evidence="3" key="1">
    <citation type="journal article" date="2019" name="Int. J. Syst. Evol. Microbiol.">
        <title>The Global Catalogue of Microorganisms (GCM) 10K type strain sequencing project: providing services to taxonomists for standard genome sequencing and annotation.</title>
        <authorList>
            <consortium name="The Broad Institute Genomics Platform"/>
            <consortium name="The Broad Institute Genome Sequencing Center for Infectious Disease"/>
            <person name="Wu L."/>
            <person name="Ma J."/>
        </authorList>
    </citation>
    <scope>NUCLEOTIDE SEQUENCE [LARGE SCALE GENOMIC DNA]</scope>
    <source>
        <strain evidence="3">JCM 12607</strain>
    </source>
</reference>
<accession>A0ABW2X4T7</accession>
<dbReference type="InterPro" id="IPR006311">
    <property type="entry name" value="TAT_signal"/>
</dbReference>
<proteinExistence type="predicted"/>
<evidence type="ECO:0000313" key="3">
    <source>
        <dbReference type="Proteomes" id="UP001596915"/>
    </source>
</evidence>
<feature type="chain" id="PRO_5046164881" description="Secreted protein" evidence="1">
    <location>
        <begin position="38"/>
        <end position="82"/>
    </location>
</feature>
<dbReference type="EMBL" id="JBHTGL010000008">
    <property type="protein sequence ID" value="MFD0626858.1"/>
    <property type="molecule type" value="Genomic_DNA"/>
</dbReference>
<comment type="caution">
    <text evidence="2">The sequence shown here is derived from an EMBL/GenBank/DDBJ whole genome shotgun (WGS) entry which is preliminary data.</text>
</comment>
<sequence length="82" mass="8229">MFSSSLSRRPAIVTRTAAAVTGIALASLVLAAPAASAAPGPSADEPRPAHGVARVCEDLEAILAQLPVSAPVPVCKLVNGWD</sequence>
<keyword evidence="3" id="KW-1185">Reference proteome</keyword>
<evidence type="ECO:0008006" key="4">
    <source>
        <dbReference type="Google" id="ProtNLM"/>
    </source>
</evidence>
<keyword evidence="1" id="KW-0732">Signal</keyword>
<feature type="signal peptide" evidence="1">
    <location>
        <begin position="1"/>
        <end position="37"/>
    </location>
</feature>
<gene>
    <name evidence="2" type="ORF">ACFQ2K_33345</name>
</gene>
<dbReference type="Proteomes" id="UP001596915">
    <property type="component" value="Unassembled WGS sequence"/>
</dbReference>
<protein>
    <recommendedName>
        <fullName evidence="4">Secreted protein</fullName>
    </recommendedName>
</protein>
<name>A0ABW2X4T7_9ACTN</name>
<dbReference type="PROSITE" id="PS51318">
    <property type="entry name" value="TAT"/>
    <property type="match status" value="1"/>
</dbReference>
<evidence type="ECO:0000313" key="2">
    <source>
        <dbReference type="EMBL" id="MFD0626858.1"/>
    </source>
</evidence>
<evidence type="ECO:0000256" key="1">
    <source>
        <dbReference type="SAM" id="SignalP"/>
    </source>
</evidence>